<reference evidence="3" key="1">
    <citation type="submission" date="2018-02" db="EMBL/GenBank/DDBJ databases">
        <authorList>
            <person name="Seth-Smith MB H."/>
            <person name="Seth-Smith H."/>
        </authorList>
    </citation>
    <scope>NUCLEOTIDE SEQUENCE [LARGE SCALE GENOMIC DNA]</scope>
</reference>
<keyword evidence="2" id="KW-0418">Kinase</keyword>
<dbReference type="KEGG" id="mbai:MB901379_00844"/>
<accession>A0A447GA02</accession>
<evidence type="ECO:0000313" key="3">
    <source>
        <dbReference type="Proteomes" id="UP000269998"/>
    </source>
</evidence>
<gene>
    <name evidence="2" type="primary">glkA</name>
    <name evidence="2" type="ORF">MB901379_00844</name>
</gene>
<dbReference type="PANTHER" id="PTHR18964:SF169">
    <property type="entry name" value="N-ACETYLMANNOSAMINE KINASE"/>
    <property type="match status" value="1"/>
</dbReference>
<dbReference type="EMBL" id="LR130759">
    <property type="protein sequence ID" value="VDM87305.1"/>
    <property type="molecule type" value="Genomic_DNA"/>
</dbReference>
<keyword evidence="3" id="KW-1185">Reference proteome</keyword>
<dbReference type="GO" id="GO:0004340">
    <property type="term" value="F:glucokinase activity"/>
    <property type="evidence" value="ECO:0007669"/>
    <property type="project" value="UniProtKB-EC"/>
</dbReference>
<dbReference type="InterPro" id="IPR049874">
    <property type="entry name" value="ROK_cs"/>
</dbReference>
<evidence type="ECO:0000313" key="2">
    <source>
        <dbReference type="EMBL" id="VDM87305.1"/>
    </source>
</evidence>
<dbReference type="Gene3D" id="3.30.420.40">
    <property type="match status" value="2"/>
</dbReference>
<keyword evidence="2" id="KW-0808">Transferase</keyword>
<dbReference type="Pfam" id="PF00480">
    <property type="entry name" value="ROK"/>
    <property type="match status" value="1"/>
</dbReference>
<dbReference type="EC" id="2.7.1.2" evidence="2"/>
<proteinExistence type="inferred from homology"/>
<dbReference type="Proteomes" id="UP000269998">
    <property type="component" value="Chromosome"/>
</dbReference>
<dbReference type="InterPro" id="IPR043129">
    <property type="entry name" value="ATPase_NBD"/>
</dbReference>
<name>A0A447GA02_9MYCO</name>
<dbReference type="AlphaFoldDB" id="A0A447GA02"/>
<organism evidence="2 3">
    <name type="scientific">Mycobacterium basiliense</name>
    <dbReference type="NCBI Taxonomy" id="2094119"/>
    <lineage>
        <taxon>Bacteria</taxon>
        <taxon>Bacillati</taxon>
        <taxon>Actinomycetota</taxon>
        <taxon>Actinomycetes</taxon>
        <taxon>Mycobacteriales</taxon>
        <taxon>Mycobacteriaceae</taxon>
        <taxon>Mycobacterium</taxon>
    </lineage>
</organism>
<protein>
    <submittedName>
        <fullName evidence="2">Glucokinase</fullName>
        <ecNumber evidence="2">2.7.1.2</ecNumber>
    </submittedName>
</protein>
<evidence type="ECO:0000256" key="1">
    <source>
        <dbReference type="ARBA" id="ARBA00006479"/>
    </source>
</evidence>
<dbReference type="InterPro" id="IPR000600">
    <property type="entry name" value="ROK"/>
</dbReference>
<comment type="similarity">
    <text evidence="1">Belongs to the ROK (NagC/XylR) family.</text>
</comment>
<dbReference type="SUPFAM" id="SSF53067">
    <property type="entry name" value="Actin-like ATPase domain"/>
    <property type="match status" value="1"/>
</dbReference>
<sequence length="320" mass="31836">MSIPATRANPITPTGIDPPMLTLCLDIGGTKIAAGLVDSVGTLVHSAQCATPAGGAEEVWAAVAEKIDEALSVAGGAVNAVGIASAGPVDRDSGAVGPINIPSWRGFPLRDRVAAAVPGVPVKLGGDGVCMALGEHWLGAGRDARFLLGMVVSTGIGGGLVLDGMPYAGRTGNAGHVGHLVVEQDGLACSCGGRGCVETIASGPSMVRWARAYGWSAPPGHGARELAVAAAAGDELALRAFHRGATALAAMIASVGAVCDLDLVVVGGGVAKSGHLLFDPLRRALGDYARLDFLAGLRVVPAELGGEAGLVGAARLARLS</sequence>
<dbReference type="PROSITE" id="PS01125">
    <property type="entry name" value="ROK"/>
    <property type="match status" value="1"/>
</dbReference>
<dbReference type="PANTHER" id="PTHR18964">
    <property type="entry name" value="ROK (REPRESSOR, ORF, KINASE) FAMILY"/>
    <property type="match status" value="1"/>
</dbReference>